<evidence type="ECO:0000313" key="2">
    <source>
        <dbReference type="EMBL" id="PDQ21937.1"/>
    </source>
</evidence>
<protein>
    <recommendedName>
        <fullName evidence="4">DUF1772 domain-containing protein</fullName>
    </recommendedName>
</protein>
<keyword evidence="1" id="KW-0472">Membrane</keyword>
<feature type="transmembrane region" description="Helical" evidence="1">
    <location>
        <begin position="51"/>
        <end position="73"/>
    </location>
</feature>
<evidence type="ECO:0008006" key="4">
    <source>
        <dbReference type="Google" id="ProtNLM"/>
    </source>
</evidence>
<dbReference type="Proteomes" id="UP000219182">
    <property type="component" value="Unassembled WGS sequence"/>
</dbReference>
<keyword evidence="1" id="KW-0812">Transmembrane</keyword>
<accession>A0A2A6FJ12</accession>
<dbReference type="EMBL" id="NWQG01000031">
    <property type="protein sequence ID" value="PDQ21937.1"/>
    <property type="molecule type" value="Genomic_DNA"/>
</dbReference>
<name>A0A2A6FJ12_9HYPH</name>
<evidence type="ECO:0000256" key="1">
    <source>
        <dbReference type="SAM" id="Phobius"/>
    </source>
</evidence>
<dbReference type="RefSeq" id="WP_097572476.1">
    <property type="nucleotide sequence ID" value="NZ_NWQG01000031.1"/>
</dbReference>
<gene>
    <name evidence="2" type="ORF">CN311_06310</name>
</gene>
<feature type="transmembrane region" description="Helical" evidence="1">
    <location>
        <begin position="12"/>
        <end position="39"/>
    </location>
</feature>
<proteinExistence type="predicted"/>
<dbReference type="AlphaFoldDB" id="A0A2A6FJ12"/>
<keyword evidence="3" id="KW-1185">Reference proteome</keyword>
<evidence type="ECO:0000313" key="3">
    <source>
        <dbReference type="Proteomes" id="UP000219182"/>
    </source>
</evidence>
<organism evidence="2 3">
    <name type="scientific">Mesorhizobium sanjuanii</name>
    <dbReference type="NCBI Taxonomy" id="2037900"/>
    <lineage>
        <taxon>Bacteria</taxon>
        <taxon>Pseudomonadati</taxon>
        <taxon>Pseudomonadota</taxon>
        <taxon>Alphaproteobacteria</taxon>
        <taxon>Hyphomicrobiales</taxon>
        <taxon>Phyllobacteriaceae</taxon>
        <taxon>Mesorhizobium</taxon>
    </lineage>
</organism>
<keyword evidence="1" id="KW-1133">Transmembrane helix</keyword>
<sequence length="144" mass="14949">MNNEAFQDKAGAFAAGLMVQAAWPILLIAACVLVTPVIGLTAGPQATPLSAGAWFVAAASALATLAFSTLILFDALLFRLMASHDGEAAGGAAVDDVLARMRLKPIPTATRSLDERMAGARRLLMKQRTAFCLFAAASLVAAFI</sequence>
<reference evidence="2 3" key="1">
    <citation type="submission" date="2017-09" db="EMBL/GenBank/DDBJ databases">
        <title>Mesorhizobum sanjuanii sp. nov. isolated from nodules of Lotus tenuis in saline-alkaline lowlands of Flooding Pampa.</title>
        <authorList>
            <person name="Sannazzaro A.I."/>
            <person name="Torres Tejerizo G.A."/>
            <person name="Fontana F."/>
            <person name="Cumpa Velazquez L.M."/>
            <person name="Hansen L."/>
            <person name="Pistorio M."/>
            <person name="Estrella M.J."/>
        </authorList>
    </citation>
    <scope>NUCLEOTIDE SEQUENCE [LARGE SCALE GENOMIC DNA]</scope>
    <source>
        <strain evidence="2 3">BSA136</strain>
    </source>
</reference>
<comment type="caution">
    <text evidence="2">The sequence shown here is derived from an EMBL/GenBank/DDBJ whole genome shotgun (WGS) entry which is preliminary data.</text>
</comment>